<organism evidence="1">
    <name type="scientific">marine sediment metagenome</name>
    <dbReference type="NCBI Taxonomy" id="412755"/>
    <lineage>
        <taxon>unclassified sequences</taxon>
        <taxon>metagenomes</taxon>
        <taxon>ecological metagenomes</taxon>
    </lineage>
</organism>
<reference evidence="1" key="1">
    <citation type="journal article" date="2014" name="Front. Microbiol.">
        <title>High frequency of phylogenetically diverse reductive dehalogenase-homologous genes in deep subseafloor sedimentary metagenomes.</title>
        <authorList>
            <person name="Kawai M."/>
            <person name="Futagami T."/>
            <person name="Toyoda A."/>
            <person name="Takaki Y."/>
            <person name="Nishi S."/>
            <person name="Hori S."/>
            <person name="Arai W."/>
            <person name="Tsubouchi T."/>
            <person name="Morono Y."/>
            <person name="Uchiyama I."/>
            <person name="Ito T."/>
            <person name="Fujiyama A."/>
            <person name="Inagaki F."/>
            <person name="Takami H."/>
        </authorList>
    </citation>
    <scope>NUCLEOTIDE SEQUENCE</scope>
    <source>
        <strain evidence="1">Expedition CK06-06</strain>
    </source>
</reference>
<sequence length="76" mass="8153">AGGIYKQSSDFITLSQASRTWRGMTIDSGGTVFTCDYGGDIYKQVSGTTPFVALSQTTRAWRDMTVDSGGTVYAIV</sequence>
<feature type="non-terminal residue" evidence="1">
    <location>
        <position position="1"/>
    </location>
</feature>
<accession>X1LD92</accession>
<evidence type="ECO:0000313" key="1">
    <source>
        <dbReference type="EMBL" id="GAI17063.1"/>
    </source>
</evidence>
<gene>
    <name evidence="1" type="ORF">S06H3_16529</name>
</gene>
<proteinExistence type="predicted"/>
<protein>
    <submittedName>
        <fullName evidence="1">Uncharacterized protein</fullName>
    </submittedName>
</protein>
<dbReference type="EMBL" id="BARV01008182">
    <property type="protein sequence ID" value="GAI17063.1"/>
    <property type="molecule type" value="Genomic_DNA"/>
</dbReference>
<comment type="caution">
    <text evidence="1">The sequence shown here is derived from an EMBL/GenBank/DDBJ whole genome shotgun (WGS) entry which is preliminary data.</text>
</comment>
<name>X1LD92_9ZZZZ</name>
<dbReference type="AlphaFoldDB" id="X1LD92"/>